<dbReference type="GO" id="GO:0019877">
    <property type="term" value="P:diaminopimelate biosynthetic process"/>
    <property type="evidence" value="ECO:0007669"/>
    <property type="project" value="UniProtKB-ARBA"/>
</dbReference>
<dbReference type="FunFam" id="3.30.70.360:FF:000001">
    <property type="entry name" value="N-acetyldiaminopimelate deacetylase"/>
    <property type="match status" value="1"/>
</dbReference>
<dbReference type="InterPro" id="IPR036264">
    <property type="entry name" value="Bact_exopeptidase_dim_dom"/>
</dbReference>
<keyword evidence="5" id="KW-1185">Reference proteome</keyword>
<feature type="domain" description="Peptidase M20 dimerisation" evidence="3">
    <location>
        <begin position="182"/>
        <end position="277"/>
    </location>
</feature>
<evidence type="ECO:0000313" key="4">
    <source>
        <dbReference type="EMBL" id="KAD4060024.1"/>
    </source>
</evidence>
<comment type="cofactor">
    <cofactor evidence="2">
        <name>Mn(2+)</name>
        <dbReference type="ChEBI" id="CHEBI:29035"/>
    </cofactor>
    <text evidence="2">The Mn(2+) ion enhances activity.</text>
</comment>
<dbReference type="OrthoDB" id="9777385at2"/>
<dbReference type="InterPro" id="IPR002933">
    <property type="entry name" value="Peptidase_M20"/>
</dbReference>
<feature type="binding site" evidence="2">
    <location>
        <position position="99"/>
    </location>
    <ligand>
        <name>Mn(2+)</name>
        <dbReference type="ChEBI" id="CHEBI:29035"/>
        <label>2</label>
    </ligand>
</feature>
<evidence type="ECO:0000313" key="5">
    <source>
        <dbReference type="Proteomes" id="UP000326852"/>
    </source>
</evidence>
<accession>A0A5N6MSF2</accession>
<evidence type="ECO:0000256" key="2">
    <source>
        <dbReference type="PIRSR" id="PIRSR005962-1"/>
    </source>
</evidence>
<dbReference type="SUPFAM" id="SSF55031">
    <property type="entry name" value="Bacterial exopeptidase dimerisation domain"/>
    <property type="match status" value="1"/>
</dbReference>
<protein>
    <submittedName>
        <fullName evidence="4">Amidohydrolase</fullName>
    </submittedName>
</protein>
<dbReference type="PIRSF" id="PIRSF005962">
    <property type="entry name" value="Pept_M20D_amidohydro"/>
    <property type="match status" value="1"/>
</dbReference>
<feature type="binding site" evidence="2">
    <location>
        <position position="163"/>
    </location>
    <ligand>
        <name>Mn(2+)</name>
        <dbReference type="ChEBI" id="CHEBI:29035"/>
        <label>2</label>
    </ligand>
</feature>
<feature type="binding site" evidence="2">
    <location>
        <position position="135"/>
    </location>
    <ligand>
        <name>Mn(2+)</name>
        <dbReference type="ChEBI" id="CHEBI:29035"/>
        <label>2</label>
    </ligand>
</feature>
<dbReference type="GO" id="GO:0046872">
    <property type="term" value="F:metal ion binding"/>
    <property type="evidence" value="ECO:0007669"/>
    <property type="project" value="UniProtKB-KW"/>
</dbReference>
<dbReference type="NCBIfam" id="TIGR01891">
    <property type="entry name" value="amidohydrolases"/>
    <property type="match status" value="1"/>
</dbReference>
<dbReference type="EMBL" id="VTFX01000001">
    <property type="protein sequence ID" value="KAD4060024.1"/>
    <property type="molecule type" value="Genomic_DNA"/>
</dbReference>
<feature type="binding site" evidence="2">
    <location>
        <position position="101"/>
    </location>
    <ligand>
        <name>Mn(2+)</name>
        <dbReference type="ChEBI" id="CHEBI:29035"/>
        <label>2</label>
    </ligand>
</feature>
<keyword evidence="2" id="KW-0479">Metal-binding</keyword>
<feature type="binding site" evidence="2">
    <location>
        <position position="364"/>
    </location>
    <ligand>
        <name>Mn(2+)</name>
        <dbReference type="ChEBI" id="CHEBI:29035"/>
        <label>2</label>
    </ligand>
</feature>
<keyword evidence="1 4" id="KW-0378">Hydrolase</keyword>
<proteinExistence type="predicted"/>
<reference evidence="4 5" key="1">
    <citation type="submission" date="2019-08" db="EMBL/GenBank/DDBJ databases">
        <title>Arthrobacter sp. nov., isolated from plateau pika and Tibetan wild ass.</title>
        <authorList>
            <person name="Ge Y."/>
        </authorList>
    </citation>
    <scope>NUCLEOTIDE SEQUENCE [LARGE SCALE GENOMIC DNA]</scope>
    <source>
        <strain evidence="4 5">785</strain>
    </source>
</reference>
<dbReference type="Gene3D" id="3.40.630.10">
    <property type="entry name" value="Zn peptidases"/>
    <property type="match status" value="1"/>
</dbReference>
<dbReference type="GO" id="GO:0050118">
    <property type="term" value="F:N-acetyldiaminopimelate deacetylase activity"/>
    <property type="evidence" value="ECO:0007669"/>
    <property type="project" value="UniProtKB-ARBA"/>
</dbReference>
<dbReference type="Gene3D" id="3.30.70.360">
    <property type="match status" value="1"/>
</dbReference>
<dbReference type="Pfam" id="PF07687">
    <property type="entry name" value="M20_dimer"/>
    <property type="match status" value="1"/>
</dbReference>
<gene>
    <name evidence="4" type="ORF">GD627_02825</name>
</gene>
<keyword evidence="2" id="KW-0464">Manganese</keyword>
<dbReference type="CDD" id="cd03886">
    <property type="entry name" value="M20_Acy1"/>
    <property type="match status" value="1"/>
</dbReference>
<evidence type="ECO:0000259" key="3">
    <source>
        <dbReference type="Pfam" id="PF07687"/>
    </source>
</evidence>
<dbReference type="SUPFAM" id="SSF53187">
    <property type="entry name" value="Zn-dependent exopeptidases"/>
    <property type="match status" value="1"/>
</dbReference>
<sequence>MFVQEAQAILPELVALRRELHRDPETGINLPRTQEKVLAALAGLDLEIILGIKTTSVVAVLRGAEPGPTVLLRGDMDALPVSELTDLDYASTNGAMHACGHDLHVAGLVGAARLLCAQQQDLSGNVIFMFQPGEEGHDGASLMLDEGVLDAAGERPVAAYGIHVRPGPLGVFRTKPGTLMAGANELRITVKGSGGHSSQPQTAIDPVPALTEIATALQIMATRRFSAFDPIVLTVTQLSAGEAINVIPDTASLGASVRTLSEESLDRVIVESKALAEGIAAAHGCSAEVDFTIRYPVTCNDADRTREAVTGLREIFGEDRVLESRDPLMGSEDFSLVLNEVPGTFIFLGATPPSLNPVTAAWNHSPRVVFDDSVLGDQAAALAQLAYNRLT</sequence>
<dbReference type="PANTHER" id="PTHR11014">
    <property type="entry name" value="PEPTIDASE M20 FAMILY MEMBER"/>
    <property type="match status" value="1"/>
</dbReference>
<dbReference type="RefSeq" id="WP_146360513.1">
    <property type="nucleotide sequence ID" value="NZ_VOAL01000001.1"/>
</dbReference>
<dbReference type="InterPro" id="IPR011650">
    <property type="entry name" value="Peptidase_M20_dimer"/>
</dbReference>
<organism evidence="4 5">
    <name type="scientific">Arthrobacter yangruifuii</name>
    <dbReference type="NCBI Taxonomy" id="2606616"/>
    <lineage>
        <taxon>Bacteria</taxon>
        <taxon>Bacillati</taxon>
        <taxon>Actinomycetota</taxon>
        <taxon>Actinomycetes</taxon>
        <taxon>Micrococcales</taxon>
        <taxon>Micrococcaceae</taxon>
        <taxon>Arthrobacter</taxon>
    </lineage>
</organism>
<dbReference type="AlphaFoldDB" id="A0A5N6MSF2"/>
<dbReference type="PANTHER" id="PTHR11014:SF63">
    <property type="entry name" value="METALLOPEPTIDASE, PUTATIVE (AFU_ORTHOLOGUE AFUA_6G09600)-RELATED"/>
    <property type="match status" value="1"/>
</dbReference>
<comment type="caution">
    <text evidence="4">The sequence shown here is derived from an EMBL/GenBank/DDBJ whole genome shotgun (WGS) entry which is preliminary data.</text>
</comment>
<name>A0A5N6MSF2_9MICC</name>
<dbReference type="InterPro" id="IPR017439">
    <property type="entry name" value="Amidohydrolase"/>
</dbReference>
<dbReference type="Proteomes" id="UP000326852">
    <property type="component" value="Unassembled WGS sequence"/>
</dbReference>
<evidence type="ECO:0000256" key="1">
    <source>
        <dbReference type="ARBA" id="ARBA00022801"/>
    </source>
</evidence>
<dbReference type="Pfam" id="PF01546">
    <property type="entry name" value="Peptidase_M20"/>
    <property type="match status" value="1"/>
</dbReference>